<comment type="caution">
    <text evidence="3">The sequence shown here is derived from an EMBL/GenBank/DDBJ whole genome shotgun (WGS) entry which is preliminary data.</text>
</comment>
<dbReference type="PANTHER" id="PTHR32263">
    <property type="entry name" value="INACTIVE POLY [ADP-RIBOSE] POLYMERASE SRO4-RELATED"/>
    <property type="match status" value="1"/>
</dbReference>
<evidence type="ECO:0000313" key="3">
    <source>
        <dbReference type="EMBL" id="KAE8707259.1"/>
    </source>
</evidence>
<dbReference type="GO" id="GO:0003950">
    <property type="term" value="F:NAD+ poly-ADP-ribosyltransferase activity"/>
    <property type="evidence" value="ECO:0007669"/>
    <property type="project" value="InterPro"/>
</dbReference>
<evidence type="ECO:0000313" key="4">
    <source>
        <dbReference type="Proteomes" id="UP000436088"/>
    </source>
</evidence>
<protein>
    <submittedName>
        <fullName evidence="3">RCD one 2, putative isoform 2</fullName>
    </submittedName>
</protein>
<dbReference type="AlphaFoldDB" id="A0A6A3AWR7"/>
<evidence type="ECO:0000256" key="1">
    <source>
        <dbReference type="SAM" id="MobiDB-lite"/>
    </source>
</evidence>
<reference evidence="3" key="1">
    <citation type="submission" date="2019-09" db="EMBL/GenBank/DDBJ databases">
        <title>Draft genome information of white flower Hibiscus syriacus.</title>
        <authorList>
            <person name="Kim Y.-M."/>
        </authorList>
    </citation>
    <scope>NUCLEOTIDE SEQUENCE [LARGE SCALE GENOMIC DNA]</scope>
    <source>
        <strain evidence="3">YM2019G1</strain>
    </source>
</reference>
<organism evidence="3 4">
    <name type="scientific">Hibiscus syriacus</name>
    <name type="common">Rose of Sharon</name>
    <dbReference type="NCBI Taxonomy" id="106335"/>
    <lineage>
        <taxon>Eukaryota</taxon>
        <taxon>Viridiplantae</taxon>
        <taxon>Streptophyta</taxon>
        <taxon>Embryophyta</taxon>
        <taxon>Tracheophyta</taxon>
        <taxon>Spermatophyta</taxon>
        <taxon>Magnoliopsida</taxon>
        <taxon>eudicotyledons</taxon>
        <taxon>Gunneridae</taxon>
        <taxon>Pentapetalae</taxon>
        <taxon>rosids</taxon>
        <taxon>malvids</taxon>
        <taxon>Malvales</taxon>
        <taxon>Malvaceae</taxon>
        <taxon>Malvoideae</taxon>
        <taxon>Hibiscus</taxon>
    </lineage>
</organism>
<feature type="domain" description="PARP catalytic" evidence="2">
    <location>
        <begin position="34"/>
        <end position="249"/>
    </location>
</feature>
<dbReference type="Proteomes" id="UP000436088">
    <property type="component" value="Unassembled WGS sequence"/>
</dbReference>
<name>A0A6A3AWR7_HIBSY</name>
<keyword evidence="4" id="KW-1185">Reference proteome</keyword>
<dbReference type="InterPro" id="IPR012317">
    <property type="entry name" value="Poly(ADP-ribose)pol_cat_dom"/>
</dbReference>
<dbReference type="SUPFAM" id="SSF56399">
    <property type="entry name" value="ADP-ribosylation"/>
    <property type="match status" value="1"/>
</dbReference>
<accession>A0A6A3AWR7</accession>
<dbReference type="InterPro" id="IPR044964">
    <property type="entry name" value="RCD1/SRO1-5"/>
</dbReference>
<sequence length="252" mass="27797">MNQVVAEEHQVSETMSSDEISEISDAMSGSNEIVSDPNCFQHFVANGFCKIDQSSLETCIIETSVAQNLQVDKRARVVAIHKNMNNSRSWQIRAHSFAVSMKAVADKCGGGANPKYAWYGASLDEIREIVTHGFSWRMKAAADTHSISLSPAKHLLDSVLRSTVDESGLRHLLLCRVILGKQEVVIGDSSDQFHPSSSEFDSGVDDISAPRKYIVWNSRLNFSVFLCYIVSLDVPYLSGFKEATIMSLGHHG</sequence>
<dbReference type="PROSITE" id="PS51059">
    <property type="entry name" value="PARP_CATALYTIC"/>
    <property type="match status" value="1"/>
</dbReference>
<gene>
    <name evidence="3" type="ORF">F3Y22_tig00110384pilonHSYRG00157</name>
</gene>
<dbReference type="EMBL" id="VEPZ02000964">
    <property type="protein sequence ID" value="KAE8707259.1"/>
    <property type="molecule type" value="Genomic_DNA"/>
</dbReference>
<dbReference type="OrthoDB" id="6133115at2759"/>
<proteinExistence type="predicted"/>
<evidence type="ECO:0000259" key="2">
    <source>
        <dbReference type="PROSITE" id="PS51059"/>
    </source>
</evidence>
<feature type="region of interest" description="Disordered" evidence="1">
    <location>
        <begin position="1"/>
        <end position="22"/>
    </location>
</feature>
<feature type="compositionally biased region" description="Basic and acidic residues" evidence="1">
    <location>
        <begin position="1"/>
        <end position="11"/>
    </location>
</feature>
<dbReference type="PANTHER" id="PTHR32263:SF14">
    <property type="entry name" value="INACTIVE POLY [ADP-RIBOSE] POLYMERASE SRO2-RELATED"/>
    <property type="match status" value="1"/>
</dbReference>
<dbReference type="Gene3D" id="3.90.228.10">
    <property type="match status" value="1"/>
</dbReference>